<dbReference type="GO" id="GO:0046872">
    <property type="term" value="F:metal ion binding"/>
    <property type="evidence" value="ECO:0007669"/>
    <property type="project" value="UniProtKB-KW"/>
</dbReference>
<dbReference type="AlphaFoldDB" id="A0A939F4L0"/>
<accession>A0A939F4L0</accession>
<dbReference type="Gene3D" id="3.40.50.1010">
    <property type="entry name" value="5'-nuclease"/>
    <property type="match status" value="1"/>
</dbReference>
<reference evidence="6" key="1">
    <citation type="submission" date="2021-03" db="EMBL/GenBank/DDBJ databases">
        <title>Streptomyces poriferae sp. nov., a novel marine sponge-derived Actinobacteria species with anti-MRSA activity.</title>
        <authorList>
            <person name="Sandoval-Powers M."/>
            <person name="Kralova S."/>
            <person name="Nguyen G.-S."/>
            <person name="Fawwal D."/>
            <person name="Degnes K."/>
            <person name="Klinkenberg G."/>
            <person name="Sletta H."/>
            <person name="Wentzel A."/>
            <person name="Liles M.R."/>
        </authorList>
    </citation>
    <scope>NUCLEOTIDE SEQUENCE</scope>
    <source>
        <strain evidence="6">DSM 41794</strain>
    </source>
</reference>
<dbReference type="RefSeq" id="WP_206961039.1">
    <property type="nucleotide sequence ID" value="NZ_BAAAJJ010000002.1"/>
</dbReference>
<keyword evidence="3" id="KW-0378">Hydrolase</keyword>
<evidence type="ECO:0000256" key="2">
    <source>
        <dbReference type="ARBA" id="ARBA00022723"/>
    </source>
</evidence>
<gene>
    <name evidence="6" type="ORF">J0695_07355</name>
</gene>
<comment type="caution">
    <text evidence="6">The sequence shown here is derived from an EMBL/GenBank/DDBJ whole genome shotgun (WGS) entry which is preliminary data.</text>
</comment>
<dbReference type="GO" id="GO:0004518">
    <property type="term" value="F:nuclease activity"/>
    <property type="evidence" value="ECO:0007669"/>
    <property type="project" value="UniProtKB-KW"/>
</dbReference>
<keyword evidence="2" id="KW-0479">Metal-binding</keyword>
<sequence>MDRELEAAQEVLSGVGMLTVDLDLLVRAGAWVEDPHLGSLDSIHLCAALELGEALTEFVTYDKALARAAREAGLRVVQPG</sequence>
<dbReference type="InterPro" id="IPR002716">
    <property type="entry name" value="PIN_dom"/>
</dbReference>
<evidence type="ECO:0000256" key="4">
    <source>
        <dbReference type="ARBA" id="ARBA00022842"/>
    </source>
</evidence>
<dbReference type="Proteomes" id="UP000664167">
    <property type="component" value="Unassembled WGS sequence"/>
</dbReference>
<dbReference type="SUPFAM" id="SSF88723">
    <property type="entry name" value="PIN domain-like"/>
    <property type="match status" value="1"/>
</dbReference>
<evidence type="ECO:0000256" key="1">
    <source>
        <dbReference type="ARBA" id="ARBA00022722"/>
    </source>
</evidence>
<keyword evidence="4" id="KW-0460">Magnesium</keyword>
<proteinExistence type="predicted"/>
<dbReference type="InterPro" id="IPR029060">
    <property type="entry name" value="PIN-like_dom_sf"/>
</dbReference>
<dbReference type="Pfam" id="PF01850">
    <property type="entry name" value="PIN"/>
    <property type="match status" value="1"/>
</dbReference>
<dbReference type="EMBL" id="JAFLRJ010000063">
    <property type="protein sequence ID" value="MBO0511629.1"/>
    <property type="molecule type" value="Genomic_DNA"/>
</dbReference>
<name>A0A939F4L0_9ACTN</name>
<dbReference type="GO" id="GO:0016787">
    <property type="term" value="F:hydrolase activity"/>
    <property type="evidence" value="ECO:0007669"/>
    <property type="project" value="UniProtKB-KW"/>
</dbReference>
<evidence type="ECO:0000256" key="3">
    <source>
        <dbReference type="ARBA" id="ARBA00022801"/>
    </source>
</evidence>
<keyword evidence="7" id="KW-1185">Reference proteome</keyword>
<protein>
    <submittedName>
        <fullName evidence="6">PIN domain-containing protein</fullName>
    </submittedName>
</protein>
<evidence type="ECO:0000313" key="6">
    <source>
        <dbReference type="EMBL" id="MBO0511629.1"/>
    </source>
</evidence>
<organism evidence="6 7">
    <name type="scientific">Streptomyces beijiangensis</name>
    <dbReference type="NCBI Taxonomy" id="163361"/>
    <lineage>
        <taxon>Bacteria</taxon>
        <taxon>Bacillati</taxon>
        <taxon>Actinomycetota</taxon>
        <taxon>Actinomycetes</taxon>
        <taxon>Kitasatosporales</taxon>
        <taxon>Streptomycetaceae</taxon>
        <taxon>Streptomyces</taxon>
    </lineage>
</organism>
<evidence type="ECO:0000259" key="5">
    <source>
        <dbReference type="Pfam" id="PF01850"/>
    </source>
</evidence>
<evidence type="ECO:0000313" key="7">
    <source>
        <dbReference type="Proteomes" id="UP000664167"/>
    </source>
</evidence>
<keyword evidence="1" id="KW-0540">Nuclease</keyword>
<feature type="domain" description="PIN" evidence="5">
    <location>
        <begin position="3"/>
        <end position="70"/>
    </location>
</feature>